<evidence type="ECO:0000256" key="1">
    <source>
        <dbReference type="ARBA" id="ARBA00021141"/>
    </source>
</evidence>
<dbReference type="PANTHER" id="PTHR48034">
    <property type="entry name" value="TRANSFORMER-2 SEX-DETERMINING PROTEIN-RELATED"/>
    <property type="match status" value="1"/>
</dbReference>
<dbReference type="GO" id="GO:0003723">
    <property type="term" value="F:RNA binding"/>
    <property type="evidence" value="ECO:0007669"/>
    <property type="project" value="UniProtKB-UniRule"/>
</dbReference>
<keyword evidence="3" id="KW-0694">RNA-binding</keyword>
<dbReference type="InterPro" id="IPR039157">
    <property type="entry name" value="RBM18_RRM"/>
</dbReference>
<evidence type="ECO:0000313" key="6">
    <source>
        <dbReference type="EMBL" id="TKY89066.1"/>
    </source>
</evidence>
<feature type="compositionally biased region" description="Polar residues" evidence="4">
    <location>
        <begin position="223"/>
        <end position="239"/>
    </location>
</feature>
<dbReference type="Gene3D" id="3.30.70.330">
    <property type="match status" value="1"/>
</dbReference>
<dbReference type="OrthoDB" id="6730379at2759"/>
<protein>
    <recommendedName>
        <fullName evidence="1">Probable RNA-binding protein 18</fullName>
    </recommendedName>
    <alternativeName>
        <fullName evidence="2">RNA-binding motif protein 18</fullName>
    </alternativeName>
</protein>
<dbReference type="Pfam" id="PF00076">
    <property type="entry name" value="RRM_1"/>
    <property type="match status" value="1"/>
</dbReference>
<dbReference type="CDD" id="cd12355">
    <property type="entry name" value="RRM_RBM18"/>
    <property type="match status" value="1"/>
</dbReference>
<accession>A0A4U7KXM2</accession>
<dbReference type="InterPro" id="IPR000504">
    <property type="entry name" value="RRM_dom"/>
</dbReference>
<reference evidence="6 7" key="1">
    <citation type="submission" date="2019-05" db="EMBL/GenBank/DDBJ databases">
        <title>Sporisorium graminicola CBS 10092 draft sequencing and annotation.</title>
        <authorList>
            <person name="Solano-Gonzalez S."/>
            <person name="Caddick M.X."/>
            <person name="Darby A."/>
        </authorList>
    </citation>
    <scope>NUCLEOTIDE SEQUENCE [LARGE SCALE GENOMIC DNA]</scope>
    <source>
        <strain evidence="6 7">CBS 10092</strain>
    </source>
</reference>
<evidence type="ECO:0000259" key="5">
    <source>
        <dbReference type="PROSITE" id="PS50102"/>
    </source>
</evidence>
<dbReference type="RefSeq" id="XP_029741051.1">
    <property type="nucleotide sequence ID" value="XM_029882196.1"/>
</dbReference>
<evidence type="ECO:0000256" key="4">
    <source>
        <dbReference type="SAM" id="MobiDB-lite"/>
    </source>
</evidence>
<comment type="caution">
    <text evidence="6">The sequence shown here is derived from an EMBL/GenBank/DDBJ whole genome shotgun (WGS) entry which is preliminary data.</text>
</comment>
<gene>
    <name evidence="6" type="ORF">EX895_001597</name>
</gene>
<dbReference type="InterPro" id="IPR035979">
    <property type="entry name" value="RBD_domain_sf"/>
</dbReference>
<dbReference type="GeneID" id="40724492"/>
<feature type="compositionally biased region" description="Low complexity" evidence="4">
    <location>
        <begin position="192"/>
        <end position="205"/>
    </location>
</feature>
<feature type="region of interest" description="Disordered" evidence="4">
    <location>
        <begin position="183"/>
        <end position="239"/>
    </location>
</feature>
<organism evidence="6 7">
    <name type="scientific">Sporisorium graminicola</name>
    <dbReference type="NCBI Taxonomy" id="280036"/>
    <lineage>
        <taxon>Eukaryota</taxon>
        <taxon>Fungi</taxon>
        <taxon>Dikarya</taxon>
        <taxon>Basidiomycota</taxon>
        <taxon>Ustilaginomycotina</taxon>
        <taxon>Ustilaginomycetes</taxon>
        <taxon>Ustilaginales</taxon>
        <taxon>Ustilaginaceae</taxon>
        <taxon>Sporisorium</taxon>
    </lineage>
</organism>
<dbReference type="InterPro" id="IPR012677">
    <property type="entry name" value="Nucleotide-bd_a/b_plait_sf"/>
</dbReference>
<dbReference type="EMBL" id="SRRM01000005">
    <property type="protein sequence ID" value="TKY89066.1"/>
    <property type="molecule type" value="Genomic_DNA"/>
</dbReference>
<sequence>MAEDTQELIRSAADSPSSAEPYLSRPASSATAPTSASMPARNDAKHETRLYVGNLHPTVDEYALIKTFSKFGKIKKLDYLFHKSGPQRGQPRGYAFVEYASPEQALEAVVSARDRTLRGRTISVTFASKDNVADTNSSIGPHRRERDRGAGETNAVKTTQLSLNKNAKQPQGTNAKIAAMEAKLSKLRQNKATPSTSASSSPSPSHSRTGLASLPAKPDFKSTRATSEQATMQRQSLGR</sequence>
<dbReference type="KEGG" id="sgra:EX895_001597"/>
<feature type="domain" description="RRM" evidence="5">
    <location>
        <begin position="48"/>
        <end position="129"/>
    </location>
</feature>
<dbReference type="SMART" id="SM00360">
    <property type="entry name" value="RRM"/>
    <property type="match status" value="1"/>
</dbReference>
<proteinExistence type="predicted"/>
<feature type="region of interest" description="Disordered" evidence="4">
    <location>
        <begin position="1"/>
        <end position="44"/>
    </location>
</feature>
<evidence type="ECO:0000256" key="3">
    <source>
        <dbReference type="PROSITE-ProRule" id="PRU00176"/>
    </source>
</evidence>
<feature type="compositionally biased region" description="Low complexity" evidence="4">
    <location>
        <begin position="24"/>
        <end position="41"/>
    </location>
</feature>
<dbReference type="AlphaFoldDB" id="A0A4U7KXM2"/>
<dbReference type="InterPro" id="IPR050441">
    <property type="entry name" value="RBM"/>
</dbReference>
<name>A0A4U7KXM2_9BASI</name>
<keyword evidence="7" id="KW-1185">Reference proteome</keyword>
<evidence type="ECO:0000256" key="2">
    <source>
        <dbReference type="ARBA" id="ARBA00030780"/>
    </source>
</evidence>
<dbReference type="PROSITE" id="PS50102">
    <property type="entry name" value="RRM"/>
    <property type="match status" value="1"/>
</dbReference>
<feature type="region of interest" description="Disordered" evidence="4">
    <location>
        <begin position="132"/>
        <end position="158"/>
    </location>
</feature>
<evidence type="ECO:0000313" key="7">
    <source>
        <dbReference type="Proteomes" id="UP000306050"/>
    </source>
</evidence>
<dbReference type="Proteomes" id="UP000306050">
    <property type="component" value="Chromosome SGRAM_12"/>
</dbReference>
<dbReference type="SUPFAM" id="SSF54928">
    <property type="entry name" value="RNA-binding domain, RBD"/>
    <property type="match status" value="1"/>
</dbReference>